<keyword evidence="2" id="KW-0472">Membrane</keyword>
<dbReference type="RefSeq" id="WP_146048525.1">
    <property type="nucleotide sequence ID" value="NZ_PPCN01000002.1"/>
</dbReference>
<feature type="transmembrane region" description="Helical" evidence="2">
    <location>
        <begin position="245"/>
        <end position="267"/>
    </location>
</feature>
<sequence>MTRTTKQNLSGLRAIYYAFVARDIEYFPRLSSDKGVQTLASDKIIEEIQQKTKNLPQEFSGNRLDEALKLGRESLDEVKEITEYQDQKATRLLIITSFLSALSGMLFSRFAQAYQVPNSIYVFDISALLIASGYLIFLLFVLSAISGALVIFHATRTRFKFPNADPSKPETQLQAPRSQLFFPAIISVRPSAWAESFFDPSPKSLDTSLTENIGAKYLRNYIAETYLVAAKTADKVRYLEPAQNILAFSLRCLLVWLILLGFIHAFIAPTSHLSSQSPVSERAVPIQASENTLPKLPTATLDHNVNGSDSAETLEGDQ</sequence>
<protein>
    <submittedName>
        <fullName evidence="3">Uncharacterized protein</fullName>
    </submittedName>
</protein>
<dbReference type="EMBL" id="PPCN01000002">
    <property type="protein sequence ID" value="POF32607.1"/>
    <property type="molecule type" value="Genomic_DNA"/>
</dbReference>
<name>A0A2S3UY22_9HYPH</name>
<keyword evidence="2" id="KW-0812">Transmembrane</keyword>
<reference evidence="3 4" key="1">
    <citation type="submission" date="2018-01" db="EMBL/GenBank/DDBJ databases">
        <title>Genomic Encyclopedia of Archaeal and Bacterial Type Strains, Phase II (KMG-II): from individual species to whole genera.</title>
        <authorList>
            <person name="Goeker M."/>
        </authorList>
    </citation>
    <scope>NUCLEOTIDE SEQUENCE [LARGE SCALE GENOMIC DNA]</scope>
    <source>
        <strain evidence="3 4">DSM 17023</strain>
    </source>
</reference>
<dbReference type="AlphaFoldDB" id="A0A2S3UY22"/>
<evidence type="ECO:0000256" key="2">
    <source>
        <dbReference type="SAM" id="Phobius"/>
    </source>
</evidence>
<feature type="transmembrane region" description="Helical" evidence="2">
    <location>
        <begin position="89"/>
        <end position="107"/>
    </location>
</feature>
<feature type="region of interest" description="Disordered" evidence="1">
    <location>
        <begin position="290"/>
        <end position="318"/>
    </location>
</feature>
<dbReference type="OrthoDB" id="7597390at2"/>
<gene>
    <name evidence="3" type="ORF">CLV41_1029</name>
</gene>
<keyword evidence="2" id="KW-1133">Transmembrane helix</keyword>
<accession>A0A2S3UY22</accession>
<feature type="transmembrane region" description="Helical" evidence="2">
    <location>
        <begin position="127"/>
        <end position="152"/>
    </location>
</feature>
<evidence type="ECO:0000313" key="4">
    <source>
        <dbReference type="Proteomes" id="UP000236959"/>
    </source>
</evidence>
<proteinExistence type="predicted"/>
<dbReference type="Proteomes" id="UP000236959">
    <property type="component" value="Unassembled WGS sequence"/>
</dbReference>
<evidence type="ECO:0000256" key="1">
    <source>
        <dbReference type="SAM" id="MobiDB-lite"/>
    </source>
</evidence>
<organism evidence="3 4">
    <name type="scientific">Roseibium marinum</name>
    <dbReference type="NCBI Taxonomy" id="281252"/>
    <lineage>
        <taxon>Bacteria</taxon>
        <taxon>Pseudomonadati</taxon>
        <taxon>Pseudomonadota</taxon>
        <taxon>Alphaproteobacteria</taxon>
        <taxon>Hyphomicrobiales</taxon>
        <taxon>Stappiaceae</taxon>
        <taxon>Roseibium</taxon>
    </lineage>
</organism>
<evidence type="ECO:0000313" key="3">
    <source>
        <dbReference type="EMBL" id="POF32607.1"/>
    </source>
</evidence>
<comment type="caution">
    <text evidence="3">The sequence shown here is derived from an EMBL/GenBank/DDBJ whole genome shotgun (WGS) entry which is preliminary data.</text>
</comment>
<keyword evidence="4" id="KW-1185">Reference proteome</keyword>
<feature type="compositionally biased region" description="Polar residues" evidence="1">
    <location>
        <begin position="301"/>
        <end position="311"/>
    </location>
</feature>